<dbReference type="EMBL" id="JAHIBW010000002">
    <property type="protein sequence ID" value="KAG7312876.1"/>
    <property type="molecule type" value="Genomic_DNA"/>
</dbReference>
<gene>
    <name evidence="2" type="ORF">JYU34_001262</name>
</gene>
<proteinExistence type="predicted"/>
<reference evidence="2 3" key="1">
    <citation type="submission" date="2021-06" db="EMBL/GenBank/DDBJ databases">
        <title>A haploid diamondback moth (Plutella xylostella L.) genome assembly resolves 31 chromosomes and identifies a diamide resistance mutation.</title>
        <authorList>
            <person name="Ward C.M."/>
            <person name="Perry K.D."/>
            <person name="Baker G."/>
            <person name="Powis K."/>
            <person name="Heckel D.G."/>
            <person name="Baxter S.W."/>
        </authorList>
    </citation>
    <scope>NUCLEOTIDE SEQUENCE [LARGE SCALE GENOMIC DNA]</scope>
    <source>
        <strain evidence="2 3">LV</strain>
        <tissue evidence="2">Single pupa</tissue>
    </source>
</reference>
<sequence>MAGAEREVLPKIPRPPGHQLQAERPEGSPLQESVQRGGERVRGAQARPARVRGLRHEQPPGSDQDCPRRGRTPHPPRAAPDRHPEGGEAADQAAAETVPARAAEPPAAAAV</sequence>
<evidence type="ECO:0000313" key="3">
    <source>
        <dbReference type="Proteomes" id="UP000823941"/>
    </source>
</evidence>
<protein>
    <submittedName>
        <fullName evidence="2">Uncharacterized protein</fullName>
    </submittedName>
</protein>
<evidence type="ECO:0000313" key="2">
    <source>
        <dbReference type="EMBL" id="KAG7312876.1"/>
    </source>
</evidence>
<feature type="compositionally biased region" description="Low complexity" evidence="1">
    <location>
        <begin position="87"/>
        <end position="111"/>
    </location>
</feature>
<dbReference type="Proteomes" id="UP000823941">
    <property type="component" value="Chromosome 2"/>
</dbReference>
<comment type="caution">
    <text evidence="2">The sequence shown here is derived from an EMBL/GenBank/DDBJ whole genome shotgun (WGS) entry which is preliminary data.</text>
</comment>
<feature type="region of interest" description="Disordered" evidence="1">
    <location>
        <begin position="1"/>
        <end position="111"/>
    </location>
</feature>
<accession>A0ABQ7R6E7</accession>
<evidence type="ECO:0000256" key="1">
    <source>
        <dbReference type="SAM" id="MobiDB-lite"/>
    </source>
</evidence>
<organism evidence="2 3">
    <name type="scientific">Plutella xylostella</name>
    <name type="common">Diamondback moth</name>
    <name type="synonym">Plutella maculipennis</name>
    <dbReference type="NCBI Taxonomy" id="51655"/>
    <lineage>
        <taxon>Eukaryota</taxon>
        <taxon>Metazoa</taxon>
        <taxon>Ecdysozoa</taxon>
        <taxon>Arthropoda</taxon>
        <taxon>Hexapoda</taxon>
        <taxon>Insecta</taxon>
        <taxon>Pterygota</taxon>
        <taxon>Neoptera</taxon>
        <taxon>Endopterygota</taxon>
        <taxon>Lepidoptera</taxon>
        <taxon>Glossata</taxon>
        <taxon>Ditrysia</taxon>
        <taxon>Yponomeutoidea</taxon>
        <taxon>Plutellidae</taxon>
        <taxon>Plutella</taxon>
    </lineage>
</organism>
<keyword evidence="3" id="KW-1185">Reference proteome</keyword>
<name>A0ABQ7R6E7_PLUXY</name>